<feature type="transmembrane region" description="Helical" evidence="2">
    <location>
        <begin position="139"/>
        <end position="160"/>
    </location>
</feature>
<protein>
    <recommendedName>
        <fullName evidence="5">Magnesium transporter NIPA</fullName>
    </recommendedName>
</protein>
<evidence type="ECO:0000313" key="3">
    <source>
        <dbReference type="EMBL" id="GAA5115704.1"/>
    </source>
</evidence>
<dbReference type="PANTHER" id="PTHR40761">
    <property type="entry name" value="CONSERVED INTEGRAL MEMBRANE ALANINE VALINE AND LEUCINE RICH PROTEIN-RELATED"/>
    <property type="match status" value="1"/>
</dbReference>
<evidence type="ECO:0000313" key="4">
    <source>
        <dbReference type="Proteomes" id="UP001500804"/>
    </source>
</evidence>
<name>A0ABP9NG17_9PSEU</name>
<feature type="transmembrane region" description="Helical" evidence="2">
    <location>
        <begin position="195"/>
        <end position="213"/>
    </location>
</feature>
<dbReference type="Proteomes" id="UP001500804">
    <property type="component" value="Unassembled WGS sequence"/>
</dbReference>
<evidence type="ECO:0008006" key="5">
    <source>
        <dbReference type="Google" id="ProtNLM"/>
    </source>
</evidence>
<keyword evidence="2" id="KW-0812">Transmembrane</keyword>
<comment type="caution">
    <text evidence="3">The sequence shown here is derived from an EMBL/GenBank/DDBJ whole genome shotgun (WGS) entry which is preliminary data.</text>
</comment>
<keyword evidence="2" id="KW-1133">Transmembrane helix</keyword>
<dbReference type="NCBIfam" id="NF038012">
    <property type="entry name" value="DMT_1"/>
    <property type="match status" value="1"/>
</dbReference>
<feature type="transmembrane region" description="Helical" evidence="2">
    <location>
        <begin position="71"/>
        <end position="89"/>
    </location>
</feature>
<feature type="transmembrane region" description="Helical" evidence="2">
    <location>
        <begin position="6"/>
        <end position="23"/>
    </location>
</feature>
<evidence type="ECO:0000256" key="1">
    <source>
        <dbReference type="SAM" id="MobiDB-lite"/>
    </source>
</evidence>
<evidence type="ECO:0000256" key="2">
    <source>
        <dbReference type="SAM" id="Phobius"/>
    </source>
</evidence>
<dbReference type="RefSeq" id="WP_345604075.1">
    <property type="nucleotide sequence ID" value="NZ_BAABJO010000004.1"/>
</dbReference>
<feature type="transmembrane region" description="Helical" evidence="2">
    <location>
        <begin position="167"/>
        <end position="189"/>
    </location>
</feature>
<gene>
    <name evidence="3" type="ORF">GCM10023320_14970</name>
</gene>
<keyword evidence="2" id="KW-0472">Membrane</keyword>
<keyword evidence="4" id="KW-1185">Reference proteome</keyword>
<feature type="transmembrane region" description="Helical" evidence="2">
    <location>
        <begin position="225"/>
        <end position="245"/>
    </location>
</feature>
<dbReference type="EMBL" id="BAABJO010000004">
    <property type="protein sequence ID" value="GAA5115704.1"/>
    <property type="molecule type" value="Genomic_DNA"/>
</dbReference>
<organism evidence="3 4">
    <name type="scientific">Pseudonocardia adelaidensis</name>
    <dbReference type="NCBI Taxonomy" id="648754"/>
    <lineage>
        <taxon>Bacteria</taxon>
        <taxon>Bacillati</taxon>
        <taxon>Actinomycetota</taxon>
        <taxon>Actinomycetes</taxon>
        <taxon>Pseudonocardiales</taxon>
        <taxon>Pseudonocardiaceae</taxon>
        <taxon>Pseudonocardia</taxon>
    </lineage>
</organism>
<feature type="transmembrane region" description="Helical" evidence="2">
    <location>
        <begin position="251"/>
        <end position="272"/>
    </location>
</feature>
<dbReference type="PANTHER" id="PTHR40761:SF1">
    <property type="entry name" value="CONSERVED INTEGRAL MEMBRANE ALANINE VALINE AND LEUCINE RICH PROTEIN-RELATED"/>
    <property type="match status" value="1"/>
</dbReference>
<feature type="region of interest" description="Disordered" evidence="1">
    <location>
        <begin position="279"/>
        <end position="301"/>
    </location>
</feature>
<sequence>MHPQLAVALALASAVCYALSAVLQEREASRQQAGGLALVARLARRRGWWAAIGATGVGALLHLAAVGAGPLVVVQPIGVSTLVIALLIGSRLSRRRVPARSWAGVACVLTGLPAVLAAVPHEALHTPSTGGGAVGYWPVAAVLTAVVALALATALVLGALRRPHVAGIAYAASAAVCFGFTSATAKTIWLGHLDVRRIAVGLVVVGVGTVLAQHAYRDGGLGAPLAVLTLLDPFTAGAVGMLVIGEPFGTTPITLALGVAGGLATSVGVGLLSARPVVADPEPPAGPPGEPVPAPAGGAPT</sequence>
<reference evidence="4" key="1">
    <citation type="journal article" date="2019" name="Int. J. Syst. Evol. Microbiol.">
        <title>The Global Catalogue of Microorganisms (GCM) 10K type strain sequencing project: providing services to taxonomists for standard genome sequencing and annotation.</title>
        <authorList>
            <consortium name="The Broad Institute Genomics Platform"/>
            <consortium name="The Broad Institute Genome Sequencing Center for Infectious Disease"/>
            <person name="Wu L."/>
            <person name="Ma J."/>
        </authorList>
    </citation>
    <scope>NUCLEOTIDE SEQUENCE [LARGE SCALE GENOMIC DNA]</scope>
    <source>
        <strain evidence="4">JCM 18302</strain>
    </source>
</reference>
<feature type="transmembrane region" description="Helical" evidence="2">
    <location>
        <begin position="101"/>
        <end position="119"/>
    </location>
</feature>
<accession>A0ABP9NG17</accession>
<feature type="compositionally biased region" description="Pro residues" evidence="1">
    <location>
        <begin position="281"/>
        <end position="294"/>
    </location>
</feature>
<proteinExistence type="predicted"/>
<feature type="transmembrane region" description="Helical" evidence="2">
    <location>
        <begin position="47"/>
        <end position="65"/>
    </location>
</feature>